<comment type="caution">
    <text evidence="3">The sequence shown here is derived from an EMBL/GenBank/DDBJ whole genome shotgun (WGS) entry which is preliminary data.</text>
</comment>
<name>A0A1V6V7U3_9EURO</name>
<feature type="compositionally biased region" description="Basic and acidic residues" evidence="1">
    <location>
        <begin position="1"/>
        <end position="10"/>
    </location>
</feature>
<evidence type="ECO:0000256" key="1">
    <source>
        <dbReference type="SAM" id="MobiDB-lite"/>
    </source>
</evidence>
<gene>
    <name evidence="3" type="ORF">PENCOP_c001G04222</name>
</gene>
<organism evidence="3 4">
    <name type="scientific">Penicillium coprophilum</name>
    <dbReference type="NCBI Taxonomy" id="36646"/>
    <lineage>
        <taxon>Eukaryota</taxon>
        <taxon>Fungi</taxon>
        <taxon>Dikarya</taxon>
        <taxon>Ascomycota</taxon>
        <taxon>Pezizomycotina</taxon>
        <taxon>Eurotiomycetes</taxon>
        <taxon>Eurotiomycetidae</taxon>
        <taxon>Eurotiales</taxon>
        <taxon>Aspergillaceae</taxon>
        <taxon>Penicillium</taxon>
    </lineage>
</organism>
<feature type="compositionally biased region" description="Low complexity" evidence="1">
    <location>
        <begin position="84"/>
        <end position="114"/>
    </location>
</feature>
<dbReference type="Pfam" id="PF22980">
    <property type="entry name" value="Myb_DNA-bind_8"/>
    <property type="match status" value="1"/>
</dbReference>
<evidence type="ECO:0000313" key="4">
    <source>
        <dbReference type="Proteomes" id="UP000191500"/>
    </source>
</evidence>
<accession>A0A1V6V7U3</accession>
<sequence>MPLKRTDVKSRSAVRKPQATTSNFKDEDTMLIWKAFKLTNKEISLAALAEDLNLNVGAARMRWTRLKTRLETFEKKANEKKTAADAAADTASSATDSISVSTSTSASVSTSVSAPGDTTMEGVDDSEETKGASDDEDEK</sequence>
<dbReference type="InterPro" id="IPR054505">
    <property type="entry name" value="Myb_DNA-bind_8"/>
</dbReference>
<feature type="region of interest" description="Disordered" evidence="1">
    <location>
        <begin position="76"/>
        <end position="139"/>
    </location>
</feature>
<dbReference type="Proteomes" id="UP000191500">
    <property type="component" value="Unassembled WGS sequence"/>
</dbReference>
<dbReference type="EMBL" id="MDDG01000001">
    <property type="protein sequence ID" value="OQE46658.1"/>
    <property type="molecule type" value="Genomic_DNA"/>
</dbReference>
<feature type="region of interest" description="Disordered" evidence="1">
    <location>
        <begin position="1"/>
        <end position="21"/>
    </location>
</feature>
<evidence type="ECO:0000313" key="3">
    <source>
        <dbReference type="EMBL" id="OQE46658.1"/>
    </source>
</evidence>
<keyword evidence="4" id="KW-1185">Reference proteome</keyword>
<feature type="domain" description="Myb-like DNA-binding" evidence="2">
    <location>
        <begin position="26"/>
        <end position="71"/>
    </location>
</feature>
<proteinExistence type="predicted"/>
<reference evidence="4" key="1">
    <citation type="journal article" date="2017" name="Nat. Microbiol.">
        <title>Global analysis of biosynthetic gene clusters reveals vast potential of secondary metabolite production in Penicillium species.</title>
        <authorList>
            <person name="Nielsen J.C."/>
            <person name="Grijseels S."/>
            <person name="Prigent S."/>
            <person name="Ji B."/>
            <person name="Dainat J."/>
            <person name="Nielsen K.F."/>
            <person name="Frisvad J.C."/>
            <person name="Workman M."/>
            <person name="Nielsen J."/>
        </authorList>
    </citation>
    <scope>NUCLEOTIDE SEQUENCE [LARGE SCALE GENOMIC DNA]</scope>
    <source>
        <strain evidence="4">IBT 31321</strain>
    </source>
</reference>
<protein>
    <recommendedName>
        <fullName evidence="2">Myb-like DNA-binding domain-containing protein</fullName>
    </recommendedName>
</protein>
<evidence type="ECO:0000259" key="2">
    <source>
        <dbReference type="Pfam" id="PF22980"/>
    </source>
</evidence>
<dbReference type="AlphaFoldDB" id="A0A1V6V7U3"/>